<reference evidence="1" key="1">
    <citation type="submission" date="2023-03" db="EMBL/GenBank/DDBJ databases">
        <authorList>
            <person name="Steffen K."/>
            <person name="Cardenas P."/>
        </authorList>
    </citation>
    <scope>NUCLEOTIDE SEQUENCE</scope>
</reference>
<dbReference type="Gene3D" id="1.20.1250.20">
    <property type="entry name" value="MFS general substrate transporter like domains"/>
    <property type="match status" value="1"/>
</dbReference>
<dbReference type="EMBL" id="CASHTH010001223">
    <property type="protein sequence ID" value="CAI8012888.1"/>
    <property type="molecule type" value="Genomic_DNA"/>
</dbReference>
<proteinExistence type="predicted"/>
<dbReference type="SUPFAM" id="SSF103473">
    <property type="entry name" value="MFS general substrate transporter"/>
    <property type="match status" value="1"/>
</dbReference>
<dbReference type="AlphaFoldDB" id="A0AA35RLH3"/>
<sequence length="284" mass="31177">MDSAPANISQSELASNAGIKCEKLNLSLGLQQHISSTTIDIHVFPNIATDDVMVSDGCEVIDLCPYCSVEDVKTYSATPTCLNLQVNSRQQCLEKTPLLPWQQKKPHPLSTSYLCTMPKSHFTYCLTLQPLRNSPDLQVAIQEEEEVFVADIHQQTVQIMEGRIDILASQGCREHKAGGHCHWNPSSSLTHRHCDDCPPICRDKTNYLEFSQFTIAAALLLIAVPVARVPITSIISDIVTPEQQGIVMGLAQALNAVARSVGPLWCRSTNCNNVSALHTCNPSQ</sequence>
<comment type="caution">
    <text evidence="1">The sequence shown here is derived from an EMBL/GenBank/DDBJ whole genome shotgun (WGS) entry which is preliminary data.</text>
</comment>
<protein>
    <submittedName>
        <fullName evidence="1">Uncharacterized protein</fullName>
    </submittedName>
</protein>
<name>A0AA35RLH3_GEOBA</name>
<organism evidence="1 2">
    <name type="scientific">Geodia barretti</name>
    <name type="common">Barrett's horny sponge</name>
    <dbReference type="NCBI Taxonomy" id="519541"/>
    <lineage>
        <taxon>Eukaryota</taxon>
        <taxon>Metazoa</taxon>
        <taxon>Porifera</taxon>
        <taxon>Demospongiae</taxon>
        <taxon>Heteroscleromorpha</taxon>
        <taxon>Tetractinellida</taxon>
        <taxon>Astrophorina</taxon>
        <taxon>Geodiidae</taxon>
        <taxon>Geodia</taxon>
    </lineage>
</organism>
<accession>A0AA35RLH3</accession>
<evidence type="ECO:0000313" key="2">
    <source>
        <dbReference type="Proteomes" id="UP001174909"/>
    </source>
</evidence>
<dbReference type="InterPro" id="IPR036259">
    <property type="entry name" value="MFS_trans_sf"/>
</dbReference>
<keyword evidence="2" id="KW-1185">Reference proteome</keyword>
<evidence type="ECO:0000313" key="1">
    <source>
        <dbReference type="EMBL" id="CAI8012888.1"/>
    </source>
</evidence>
<gene>
    <name evidence="1" type="ORF">GBAR_LOCUS8221</name>
</gene>
<dbReference type="Proteomes" id="UP001174909">
    <property type="component" value="Unassembled WGS sequence"/>
</dbReference>